<keyword evidence="2" id="KW-1133">Transmembrane helix</keyword>
<dbReference type="RefSeq" id="WP_015637734.1">
    <property type="nucleotide sequence ID" value="NC_021236.1"/>
</dbReference>
<reference evidence="3 4" key="1">
    <citation type="journal article" date="2013" name="BMC Genomics">
        <title>Comparison of the complete genome sequence of two closely related isolates of 'Candidatus Phytoplasma australiense' reveals genome plasticity.</title>
        <authorList>
            <person name="Andersen M.T."/>
            <person name="Liefting L.W."/>
            <person name="Havukkala I."/>
            <person name="Beever R.E."/>
        </authorList>
    </citation>
    <scope>NUCLEOTIDE SEQUENCE [LARGE SCALE GENOMIC DNA]</scope>
    <source>
        <strain evidence="3 4">NZSb11</strain>
    </source>
</reference>
<evidence type="ECO:0000313" key="4">
    <source>
        <dbReference type="Proteomes" id="UP000013941"/>
    </source>
</evidence>
<feature type="transmembrane region" description="Helical" evidence="2">
    <location>
        <begin position="166"/>
        <end position="194"/>
    </location>
</feature>
<evidence type="ECO:0000313" key="3">
    <source>
        <dbReference type="EMBL" id="AGL90106.1"/>
    </source>
</evidence>
<keyword evidence="2" id="KW-0812">Transmembrane</keyword>
<sequence>MAKKIIPIKKTKQKQPIKKTIKQVKTKLPTKKTKKIIPTPKKTVSKIKKIKKPSKTIIKKQIQPTKIIVETKKENWFVKLIKSIVKITLILLPFILIGGGIWLVISKFFPELAAKFGGVVDKCWQFIKHICHNLDDKTKKALENAGIDPEYSAIASKVLWVGGGCLLAAACCLIPGIGTFLGVAVLISTIAYVATITLTEKTNQEPPKNASPPQQVENKVDNTNKQIEPDKLTENNRDSETLETQKKKKQQNQLN</sequence>
<dbReference type="HOGENOM" id="CLU_093742_0_0_14"/>
<keyword evidence="4" id="KW-1185">Reference proteome</keyword>
<name>R4RNQ2_PHYAS</name>
<feature type="compositionally biased region" description="Basic residues" evidence="1">
    <location>
        <begin position="246"/>
        <end position="255"/>
    </location>
</feature>
<organism evidence="3 4">
    <name type="scientific">Strawberry lethal yellows phytoplasma (CPA) str. NZSb11</name>
    <dbReference type="NCBI Taxonomy" id="980422"/>
    <lineage>
        <taxon>Bacteria</taxon>
        <taxon>Bacillati</taxon>
        <taxon>Mycoplasmatota</taxon>
        <taxon>Mollicutes</taxon>
        <taxon>Acholeplasmatales</taxon>
        <taxon>Acholeplasmataceae</taxon>
        <taxon>Candidatus Phytoplasma</taxon>
        <taxon>16SrXII (Stolbur group)</taxon>
    </lineage>
</organism>
<feature type="compositionally biased region" description="Polar residues" evidence="1">
    <location>
        <begin position="202"/>
        <end position="217"/>
    </location>
</feature>
<dbReference type="PATRIC" id="fig|980422.3.peg.172"/>
<dbReference type="KEGG" id="nzs:SLY_0182"/>
<dbReference type="Proteomes" id="UP000013941">
    <property type="component" value="Chromosome"/>
</dbReference>
<evidence type="ECO:0000256" key="1">
    <source>
        <dbReference type="SAM" id="MobiDB-lite"/>
    </source>
</evidence>
<proteinExistence type="predicted"/>
<protein>
    <submittedName>
        <fullName evidence="3">Uncharacterized protein</fullName>
    </submittedName>
</protein>
<accession>R4RNQ2</accession>
<evidence type="ECO:0000256" key="2">
    <source>
        <dbReference type="SAM" id="Phobius"/>
    </source>
</evidence>
<dbReference type="OrthoDB" id="386399at2"/>
<feature type="region of interest" description="Disordered" evidence="1">
    <location>
        <begin position="202"/>
        <end position="255"/>
    </location>
</feature>
<dbReference type="EMBL" id="CP002548">
    <property type="protein sequence ID" value="AGL90106.1"/>
    <property type="molecule type" value="Genomic_DNA"/>
</dbReference>
<keyword evidence="2" id="KW-0472">Membrane</keyword>
<feature type="compositionally biased region" description="Basic and acidic residues" evidence="1">
    <location>
        <begin position="218"/>
        <end position="245"/>
    </location>
</feature>
<gene>
    <name evidence="3" type="ORF">SLY_0182</name>
</gene>
<dbReference type="AlphaFoldDB" id="R4RNQ2"/>
<feature type="transmembrane region" description="Helical" evidence="2">
    <location>
        <begin position="83"/>
        <end position="105"/>
    </location>
</feature>